<organism evidence="4">
    <name type="scientific">Onchocerca flexuosa</name>
    <dbReference type="NCBI Taxonomy" id="387005"/>
    <lineage>
        <taxon>Eukaryota</taxon>
        <taxon>Metazoa</taxon>
        <taxon>Ecdysozoa</taxon>
        <taxon>Nematoda</taxon>
        <taxon>Chromadorea</taxon>
        <taxon>Rhabditida</taxon>
        <taxon>Spirurina</taxon>
        <taxon>Spiruromorpha</taxon>
        <taxon>Filarioidea</taxon>
        <taxon>Onchocercidae</taxon>
        <taxon>Onchocerca</taxon>
    </lineage>
</organism>
<keyword evidence="3" id="KW-1185">Reference proteome</keyword>
<dbReference type="AlphaFoldDB" id="A0A183H6S2"/>
<feature type="region of interest" description="Disordered" evidence="1">
    <location>
        <begin position="1"/>
        <end position="45"/>
    </location>
</feature>
<reference evidence="2 3" key="2">
    <citation type="submission" date="2018-11" db="EMBL/GenBank/DDBJ databases">
        <authorList>
            <consortium name="Pathogen Informatics"/>
        </authorList>
    </citation>
    <scope>NUCLEOTIDE SEQUENCE [LARGE SCALE GENOMIC DNA]</scope>
</reference>
<dbReference type="STRING" id="387005.A0A183H6S2"/>
<dbReference type="WBParaSite" id="OFLC_0000318301-mRNA-1">
    <property type="protein sequence ID" value="OFLC_0000318301-mRNA-1"/>
    <property type="gene ID" value="OFLC_0000318301"/>
</dbReference>
<evidence type="ECO:0000256" key="1">
    <source>
        <dbReference type="SAM" id="MobiDB-lite"/>
    </source>
</evidence>
<proteinExistence type="predicted"/>
<dbReference type="Proteomes" id="UP000267606">
    <property type="component" value="Unassembled WGS sequence"/>
</dbReference>
<accession>A0A183H6S2</accession>
<reference evidence="4" key="1">
    <citation type="submission" date="2016-06" db="UniProtKB">
        <authorList>
            <consortium name="WormBaseParasite"/>
        </authorList>
    </citation>
    <scope>IDENTIFICATION</scope>
</reference>
<evidence type="ECO:0000313" key="4">
    <source>
        <dbReference type="WBParaSite" id="OFLC_0000318301-mRNA-1"/>
    </source>
</evidence>
<protein>
    <submittedName>
        <fullName evidence="2 4">Uncharacterized protein</fullName>
    </submittedName>
</protein>
<evidence type="ECO:0000313" key="3">
    <source>
        <dbReference type="Proteomes" id="UP000267606"/>
    </source>
</evidence>
<sequence length="79" mass="9120">MLQKDGGRNYPSPEYDSSTLRSRRKSSTRILETRRGSRSLYSSSNEQQNFSSVYKNFGNTQVLNPKSIVEPCNHKQTYL</sequence>
<evidence type="ECO:0000313" key="2">
    <source>
        <dbReference type="EMBL" id="VDO35578.1"/>
    </source>
</evidence>
<gene>
    <name evidence="2" type="ORF">OFLC_LOCUS3184</name>
</gene>
<name>A0A183H6S2_9BILA</name>
<dbReference type="EMBL" id="UZAJ01002052">
    <property type="protein sequence ID" value="VDO35578.1"/>
    <property type="molecule type" value="Genomic_DNA"/>
</dbReference>